<dbReference type="GO" id="GO:0000455">
    <property type="term" value="P:enzyme-directed rRNA pseudouridine synthesis"/>
    <property type="evidence" value="ECO:0007669"/>
    <property type="project" value="TreeGrafter"/>
</dbReference>
<dbReference type="AlphaFoldDB" id="A0A288Q6K5"/>
<dbReference type="GO" id="GO:0003723">
    <property type="term" value="F:RNA binding"/>
    <property type="evidence" value="ECO:0007669"/>
    <property type="project" value="InterPro"/>
</dbReference>
<keyword evidence="3" id="KW-0413">Isomerase</keyword>
<dbReference type="PANTHER" id="PTHR21600">
    <property type="entry name" value="MITOCHONDRIAL RNA PSEUDOURIDINE SYNTHASE"/>
    <property type="match status" value="1"/>
</dbReference>
<sequence>MWEKEVVLPANQAPVTLKEQLLLWHVPRRLRGRLRQQRRVLLNGHYQPTSTNLQPGDVITMHFEQADFAPESAYVPDDRVVLPVLFETADFLVINKPKGMKSHPNSPGEDGTVMNFVEAYLQPQGQHAYMVHRLDGETTGAMLVGKKPYIVPILNELLREKEIKRTYLAWVTGALTSNAGTIDLPIGEDPVHDRLRQVNGPNARLALTHWQKIHQVYQNTLVRIELETGRTHQIRVHFAAIGHPLIGDALYNPQATPDIGLMLHAASIRVPMPFEGTVRSISAPLPRSFPRNLT</sequence>
<dbReference type="Pfam" id="PF00849">
    <property type="entry name" value="PseudoU_synth_2"/>
    <property type="match status" value="1"/>
</dbReference>
<evidence type="ECO:0000256" key="3">
    <source>
        <dbReference type="RuleBase" id="RU362028"/>
    </source>
</evidence>
<dbReference type="GO" id="GO:0009982">
    <property type="term" value="F:pseudouridine synthase activity"/>
    <property type="evidence" value="ECO:0007669"/>
    <property type="project" value="InterPro"/>
</dbReference>
<dbReference type="InterPro" id="IPR020103">
    <property type="entry name" value="PsdUridine_synth_cat_dom_sf"/>
</dbReference>
<comment type="catalytic activity">
    <reaction evidence="1 3">
        <text>a uridine in RNA = a pseudouridine in RNA</text>
        <dbReference type="Rhea" id="RHEA:48348"/>
        <dbReference type="Rhea" id="RHEA-COMP:12068"/>
        <dbReference type="Rhea" id="RHEA-COMP:12069"/>
        <dbReference type="ChEBI" id="CHEBI:65314"/>
        <dbReference type="ChEBI" id="CHEBI:65315"/>
    </reaction>
</comment>
<proteinExistence type="inferred from homology"/>
<dbReference type="GO" id="GO:0140098">
    <property type="term" value="F:catalytic activity, acting on RNA"/>
    <property type="evidence" value="ECO:0007669"/>
    <property type="project" value="UniProtKB-ARBA"/>
</dbReference>
<dbReference type="InterPro" id="IPR006145">
    <property type="entry name" value="PsdUridine_synth_RsuA/RluA"/>
</dbReference>
<protein>
    <recommendedName>
        <fullName evidence="3">Pseudouridine synthase</fullName>
        <ecNumber evidence="3">5.4.99.-</ecNumber>
    </recommendedName>
</protein>
<dbReference type="InterPro" id="IPR050188">
    <property type="entry name" value="RluA_PseudoU_synthase"/>
</dbReference>
<evidence type="ECO:0000313" key="5">
    <source>
        <dbReference type="Proteomes" id="UP000254912"/>
    </source>
</evidence>
<comment type="caution">
    <text evidence="4">The sequence shown here is derived from an EMBL/GenBank/DDBJ whole genome shotgun (WGS) entry which is preliminary data.</text>
</comment>
<dbReference type="EMBL" id="QRAS01000001">
    <property type="protein sequence ID" value="RDL12220.1"/>
    <property type="molecule type" value="Genomic_DNA"/>
</dbReference>
<dbReference type="RefSeq" id="WP_070230268.1">
    <property type="nucleotide sequence ID" value="NZ_BJYO01000002.1"/>
</dbReference>
<dbReference type="NCBIfam" id="TIGR00005">
    <property type="entry name" value="rluA_subfam"/>
    <property type="match status" value="1"/>
</dbReference>
<comment type="similarity">
    <text evidence="2 3">Belongs to the pseudouridine synthase RluA family.</text>
</comment>
<dbReference type="PROSITE" id="PS01129">
    <property type="entry name" value="PSI_RLU"/>
    <property type="match status" value="1"/>
</dbReference>
<name>A0A288Q6K5_9LACO</name>
<dbReference type="CDD" id="cd02869">
    <property type="entry name" value="PseudoU_synth_RluA_like"/>
    <property type="match status" value="1"/>
</dbReference>
<dbReference type="InterPro" id="IPR006225">
    <property type="entry name" value="PsdUridine_synth_RluC/D"/>
</dbReference>
<dbReference type="GeneID" id="94546217"/>
<reference evidence="4 5" key="1">
    <citation type="submission" date="2018-07" db="EMBL/GenBank/DDBJ databases">
        <title>Genomic Encyclopedia of Type Strains, Phase III (KMG-III): the genomes of soil and plant-associated and newly described type strains.</title>
        <authorList>
            <person name="Whitman W."/>
        </authorList>
    </citation>
    <scope>NUCLEOTIDE SEQUENCE [LARGE SCALE GENOMIC DNA]</scope>
    <source>
        <strain evidence="4 5">CECT 7031</strain>
    </source>
</reference>
<dbReference type="Gene3D" id="3.30.2350.10">
    <property type="entry name" value="Pseudouridine synthase"/>
    <property type="match status" value="1"/>
</dbReference>
<keyword evidence="5" id="KW-1185">Reference proteome</keyword>
<evidence type="ECO:0000313" key="4">
    <source>
        <dbReference type="EMBL" id="RDL12220.1"/>
    </source>
</evidence>
<organism evidence="4 5">
    <name type="scientific">Weissella soli</name>
    <dbReference type="NCBI Taxonomy" id="155866"/>
    <lineage>
        <taxon>Bacteria</taxon>
        <taxon>Bacillati</taxon>
        <taxon>Bacillota</taxon>
        <taxon>Bacilli</taxon>
        <taxon>Lactobacillales</taxon>
        <taxon>Lactobacillaceae</taxon>
        <taxon>Weissella</taxon>
    </lineage>
</organism>
<dbReference type="EC" id="5.4.99.-" evidence="3"/>
<evidence type="ECO:0000256" key="2">
    <source>
        <dbReference type="ARBA" id="ARBA00010876"/>
    </source>
</evidence>
<dbReference type="SUPFAM" id="SSF55120">
    <property type="entry name" value="Pseudouridine synthase"/>
    <property type="match status" value="1"/>
</dbReference>
<dbReference type="InterPro" id="IPR006224">
    <property type="entry name" value="PsdUridine_synth_RluA-like_CS"/>
</dbReference>
<accession>A0A288Q6K5</accession>
<evidence type="ECO:0000256" key="1">
    <source>
        <dbReference type="ARBA" id="ARBA00000073"/>
    </source>
</evidence>
<gene>
    <name evidence="4" type="ORF">DFP99_0655</name>
</gene>
<dbReference type="PANTHER" id="PTHR21600:SF87">
    <property type="entry name" value="RNA PSEUDOURIDYLATE SYNTHASE DOMAIN-CONTAINING PROTEIN 1"/>
    <property type="match status" value="1"/>
</dbReference>
<dbReference type="KEGG" id="wso:WSWS_01026"/>
<dbReference type="Proteomes" id="UP000254912">
    <property type="component" value="Unassembled WGS sequence"/>
</dbReference>
<comment type="function">
    <text evidence="3">Responsible for synthesis of pseudouridine from uracil.</text>
</comment>